<dbReference type="RefSeq" id="WP_253674427.1">
    <property type="nucleotide sequence ID" value="NZ_JAMTCP010000064.1"/>
</dbReference>
<sequence>MIEQSAAAVERPRLWAARAGVAERGVWTRHLRRVWWMPATLLGTTRWPATSGQRWFVWWNYWWQAHLLDCVVDAQLRRPTVQRVATVRALTRGVRLRNITSWTNRYYDDIAWLGLALHRAGKVAGVDRPRALAEIARRLRRGWTDAGGGGIWWRRRDDFKNVPANGPAAILFVRLAADGPPVGDPDDLARARAIAEWIEEHLVDPRTGLVWDGLRVNRDGTIRDVEKTIYTYCQGVLLGAYVELADATGDPTWTRRAMRTIDAVARHLTSQHGVLRGHGGGDGGLFTGILTRYLAQAALRLYSAPEARHLAADLVLFSAEGAWRNRAGGPGGPLFGPDWSMPACLPDEPRPHRARGGSVRTVAPAEQDLSVQLSGWMALEAAALLERGGLTVRRAPGSL</sequence>
<gene>
    <name evidence="1" type="ORF">LX15_006047</name>
</gene>
<dbReference type="PIRSF" id="PIRSF021505">
    <property type="entry name" value="O_gly_hdrol"/>
    <property type="match status" value="1"/>
</dbReference>
<dbReference type="SUPFAM" id="SSF48208">
    <property type="entry name" value="Six-hairpin glycosidases"/>
    <property type="match status" value="1"/>
</dbReference>
<accession>A0ABT1I3F2</accession>
<dbReference type="InterPro" id="IPR014512">
    <property type="entry name" value="O_gly_hydro"/>
</dbReference>
<evidence type="ECO:0000313" key="2">
    <source>
        <dbReference type="Proteomes" id="UP001205311"/>
    </source>
</evidence>
<dbReference type="Proteomes" id="UP001205311">
    <property type="component" value="Unassembled WGS sequence"/>
</dbReference>
<dbReference type="InterPro" id="IPR053169">
    <property type="entry name" value="MUG_Protein"/>
</dbReference>
<evidence type="ECO:0000313" key="1">
    <source>
        <dbReference type="EMBL" id="MCP2262311.1"/>
    </source>
</evidence>
<dbReference type="InterPro" id="IPR008928">
    <property type="entry name" value="6-hairpin_glycosidase_sf"/>
</dbReference>
<reference evidence="1 2" key="1">
    <citation type="submission" date="2022-06" db="EMBL/GenBank/DDBJ databases">
        <title>Genomic Encyclopedia of Archaeal and Bacterial Type Strains, Phase II (KMG-II): from individual species to whole genera.</title>
        <authorList>
            <person name="Goeker M."/>
        </authorList>
    </citation>
    <scope>NUCLEOTIDE SEQUENCE [LARGE SCALE GENOMIC DNA]</scope>
    <source>
        <strain evidence="1 2">DSM 40477</strain>
    </source>
</reference>
<keyword evidence="2" id="KW-1185">Reference proteome</keyword>
<dbReference type="PANTHER" id="PTHR47791:SF3">
    <property type="entry name" value="MEIOTICALLY UP-REGULATED GENE 191 PROTEIN"/>
    <property type="match status" value="1"/>
</dbReference>
<dbReference type="Pfam" id="PF03663">
    <property type="entry name" value="Glyco_hydro_76"/>
    <property type="match status" value="1"/>
</dbReference>
<comment type="caution">
    <text evidence="1">The sequence shown here is derived from an EMBL/GenBank/DDBJ whole genome shotgun (WGS) entry which is preliminary data.</text>
</comment>
<proteinExistence type="predicted"/>
<protein>
    <submittedName>
        <fullName evidence="1">Alpha-1,6-mannanase, GH76 family</fullName>
    </submittedName>
</protein>
<name>A0ABT1I3F2_STRSD</name>
<dbReference type="EMBL" id="JAMTCP010000064">
    <property type="protein sequence ID" value="MCP2262311.1"/>
    <property type="molecule type" value="Genomic_DNA"/>
</dbReference>
<dbReference type="InterPro" id="IPR005198">
    <property type="entry name" value="Glyco_hydro_76"/>
</dbReference>
<dbReference type="PANTHER" id="PTHR47791">
    <property type="entry name" value="MEIOTICALLY UP-REGULATED GENE 191 PROTEIN"/>
    <property type="match status" value="1"/>
</dbReference>
<organism evidence="1 2">
    <name type="scientific">Streptoalloteichus tenebrarius (strain ATCC 17920 / DSM 40477 / JCM 4838 / CBS 697.72 / NBRC 16177 / NCIMB 11028 / NRRL B-12390 / A12253. 1 / ISP 5477)</name>
    <name type="common">Streptomyces tenebrarius</name>
    <dbReference type="NCBI Taxonomy" id="1933"/>
    <lineage>
        <taxon>Bacteria</taxon>
        <taxon>Bacillati</taxon>
        <taxon>Actinomycetota</taxon>
        <taxon>Actinomycetes</taxon>
        <taxon>Pseudonocardiales</taxon>
        <taxon>Pseudonocardiaceae</taxon>
        <taxon>Streptoalloteichus</taxon>
    </lineage>
</organism>
<dbReference type="Gene3D" id="1.50.10.20">
    <property type="match status" value="1"/>
</dbReference>